<dbReference type="Gene3D" id="2.40.170.20">
    <property type="entry name" value="TonB-dependent receptor, beta-barrel domain"/>
    <property type="match status" value="1"/>
</dbReference>
<keyword evidence="8 15" id="KW-0675">Receptor</keyword>
<dbReference type="GO" id="GO:0044718">
    <property type="term" value="P:siderophore transmembrane transport"/>
    <property type="evidence" value="ECO:0007669"/>
    <property type="project" value="TreeGrafter"/>
</dbReference>
<evidence type="ECO:0000256" key="5">
    <source>
        <dbReference type="ARBA" id="ARBA00022729"/>
    </source>
</evidence>
<comment type="similarity">
    <text evidence="10 11">Belongs to the TonB-dependent receptor family.</text>
</comment>
<keyword evidence="2 10" id="KW-0813">Transport</keyword>
<gene>
    <name evidence="15" type="ORF">NJ75_03848</name>
</gene>
<evidence type="ECO:0000256" key="1">
    <source>
        <dbReference type="ARBA" id="ARBA00004571"/>
    </source>
</evidence>
<protein>
    <submittedName>
        <fullName evidence="15">TonB-dependent receptor</fullName>
    </submittedName>
</protein>
<sequence length="643" mass="68698">MDGINRSWPELRPVKKYLLSVSALTLATPALAQGTDDVVVADYKIDPATITVIATGSETPLSKTGQPVTVITADEIQSIQGPDITRVLERVPGLTITRNGGPGSFTGVRLRGSDAEQVLVLVDGVRLEDVSAPSGGFDFGTLTPGGVERIDVLRGSNSIVWGSAAIGGVIAVQSRDLNGIEASAELGANDSYLADAAAGIASDFGALTLNGGYSRSDGVSAAAVGTEPDGFRQWRVGGRGRVNLSQDLAIVATARYADTRTDIDGFGPPTYLVFGDTPEYQTTRQASGRVGLRYTGSNLTLNTGFAISDTKRDYYDPTFGTDPSYGYKGRSERVDLTGRVNLPADFTLDFGGDSEWTRFSSTFDAQAKANLTSGHALLGWSSDRASLAAGVRIDDHSRFGTAWTFGANGAFELVDNLRLRASYGEGFKAPTLYQLLSNYGNAALNPERSKSYDAGLEWGAPYGKLHAAVTVFRRDSRNLITFVSCASLNACATRPFGLYDNVGLARAQGVEAELGARPTDTLHLQAAYTYLETENRTRGTANFGKDLARRPAHALTLSSDWTSPLAGLTLGADLRLVGDSFDNASNTRRLDGYALTTVRASFPLTEKVELYGRVENVFDVNYQTVADYGTWGRSAYIGIRAKY</sequence>
<reference evidence="15 16" key="1">
    <citation type="submission" date="2014-10" db="EMBL/GenBank/DDBJ databases">
        <title>Draft genome sequence of Novosphingobium subterraneum DSM 12447.</title>
        <authorList>
            <person name="Gan H.M."/>
            <person name="Gan H.Y."/>
            <person name="Savka M.A."/>
        </authorList>
    </citation>
    <scope>NUCLEOTIDE SEQUENCE [LARGE SCALE GENOMIC DNA]</scope>
    <source>
        <strain evidence="15 16">DSM 12447</strain>
    </source>
</reference>
<keyword evidence="16" id="KW-1185">Reference proteome</keyword>
<dbReference type="AlphaFoldDB" id="A0A0B8ZAD4"/>
<evidence type="ECO:0000256" key="10">
    <source>
        <dbReference type="PROSITE-ProRule" id="PRU01360"/>
    </source>
</evidence>
<evidence type="ECO:0000256" key="7">
    <source>
        <dbReference type="ARBA" id="ARBA00023136"/>
    </source>
</evidence>
<dbReference type="Proteomes" id="UP000031338">
    <property type="component" value="Unassembled WGS sequence"/>
</dbReference>
<evidence type="ECO:0000256" key="8">
    <source>
        <dbReference type="ARBA" id="ARBA00023170"/>
    </source>
</evidence>
<dbReference type="Pfam" id="PF07715">
    <property type="entry name" value="Plug"/>
    <property type="match status" value="1"/>
</dbReference>
<evidence type="ECO:0000256" key="11">
    <source>
        <dbReference type="RuleBase" id="RU003357"/>
    </source>
</evidence>
<keyword evidence="5 12" id="KW-0732">Signal</keyword>
<accession>A0A0B8ZAD4</accession>
<dbReference type="InterPro" id="IPR000531">
    <property type="entry name" value="Beta-barrel_TonB"/>
</dbReference>
<name>A0A0B8ZAD4_9SPHN</name>
<evidence type="ECO:0000259" key="14">
    <source>
        <dbReference type="Pfam" id="PF07715"/>
    </source>
</evidence>
<dbReference type="RefSeq" id="WP_052242650.1">
    <property type="nucleotide sequence ID" value="NZ_JRVC01000023.1"/>
</dbReference>
<dbReference type="PANTHER" id="PTHR30069:SF29">
    <property type="entry name" value="HEMOGLOBIN AND HEMOGLOBIN-HAPTOGLOBIN-BINDING PROTEIN 1-RELATED"/>
    <property type="match status" value="1"/>
</dbReference>
<evidence type="ECO:0000259" key="13">
    <source>
        <dbReference type="Pfam" id="PF00593"/>
    </source>
</evidence>
<comment type="caution">
    <text evidence="15">The sequence shown here is derived from an EMBL/GenBank/DDBJ whole genome shotgun (WGS) entry which is preliminary data.</text>
</comment>
<dbReference type="InterPro" id="IPR039426">
    <property type="entry name" value="TonB-dep_rcpt-like"/>
</dbReference>
<dbReference type="PANTHER" id="PTHR30069">
    <property type="entry name" value="TONB-DEPENDENT OUTER MEMBRANE RECEPTOR"/>
    <property type="match status" value="1"/>
</dbReference>
<dbReference type="STRING" id="48936.NJ75_03848"/>
<dbReference type="GO" id="GO:0015344">
    <property type="term" value="F:siderophore uptake transmembrane transporter activity"/>
    <property type="evidence" value="ECO:0007669"/>
    <property type="project" value="TreeGrafter"/>
</dbReference>
<keyword evidence="3 10" id="KW-1134">Transmembrane beta strand</keyword>
<evidence type="ECO:0000256" key="2">
    <source>
        <dbReference type="ARBA" id="ARBA00022448"/>
    </source>
</evidence>
<dbReference type="InterPro" id="IPR012910">
    <property type="entry name" value="Plug_dom"/>
</dbReference>
<evidence type="ECO:0000313" key="15">
    <source>
        <dbReference type="EMBL" id="KHS43219.1"/>
    </source>
</evidence>
<keyword evidence="7 10" id="KW-0472">Membrane</keyword>
<feature type="domain" description="TonB-dependent receptor plug" evidence="14">
    <location>
        <begin position="61"/>
        <end position="169"/>
    </location>
</feature>
<feature type="signal peptide" evidence="12">
    <location>
        <begin position="1"/>
        <end position="32"/>
    </location>
</feature>
<dbReference type="PROSITE" id="PS52016">
    <property type="entry name" value="TONB_DEPENDENT_REC_3"/>
    <property type="match status" value="1"/>
</dbReference>
<evidence type="ECO:0000256" key="4">
    <source>
        <dbReference type="ARBA" id="ARBA00022692"/>
    </source>
</evidence>
<feature type="chain" id="PRO_5002144689" evidence="12">
    <location>
        <begin position="33"/>
        <end position="643"/>
    </location>
</feature>
<organism evidence="15 16">
    <name type="scientific">Novosphingobium subterraneum</name>
    <dbReference type="NCBI Taxonomy" id="48936"/>
    <lineage>
        <taxon>Bacteria</taxon>
        <taxon>Pseudomonadati</taxon>
        <taxon>Pseudomonadota</taxon>
        <taxon>Alphaproteobacteria</taxon>
        <taxon>Sphingomonadales</taxon>
        <taxon>Sphingomonadaceae</taxon>
        <taxon>Novosphingobium</taxon>
    </lineage>
</organism>
<evidence type="ECO:0000256" key="6">
    <source>
        <dbReference type="ARBA" id="ARBA00023077"/>
    </source>
</evidence>
<comment type="subcellular location">
    <subcellularLocation>
        <location evidence="1 10">Cell outer membrane</location>
        <topology evidence="1 10">Multi-pass membrane protein</topology>
    </subcellularLocation>
</comment>
<keyword evidence="6 11" id="KW-0798">TonB box</keyword>
<dbReference type="Gene3D" id="2.170.130.10">
    <property type="entry name" value="TonB-dependent receptor, plug domain"/>
    <property type="match status" value="1"/>
</dbReference>
<keyword evidence="9 10" id="KW-0998">Cell outer membrane</keyword>
<proteinExistence type="inferred from homology"/>
<dbReference type="InterPro" id="IPR036942">
    <property type="entry name" value="Beta-barrel_TonB_sf"/>
</dbReference>
<dbReference type="GO" id="GO:0009279">
    <property type="term" value="C:cell outer membrane"/>
    <property type="evidence" value="ECO:0007669"/>
    <property type="project" value="UniProtKB-SubCell"/>
</dbReference>
<dbReference type="InterPro" id="IPR037066">
    <property type="entry name" value="Plug_dom_sf"/>
</dbReference>
<evidence type="ECO:0000313" key="16">
    <source>
        <dbReference type="Proteomes" id="UP000031338"/>
    </source>
</evidence>
<dbReference type="SUPFAM" id="SSF56935">
    <property type="entry name" value="Porins"/>
    <property type="match status" value="1"/>
</dbReference>
<dbReference type="EMBL" id="JRVC01000023">
    <property type="protein sequence ID" value="KHS43219.1"/>
    <property type="molecule type" value="Genomic_DNA"/>
</dbReference>
<keyword evidence="4 10" id="KW-0812">Transmembrane</keyword>
<evidence type="ECO:0000256" key="9">
    <source>
        <dbReference type="ARBA" id="ARBA00023237"/>
    </source>
</evidence>
<evidence type="ECO:0000256" key="3">
    <source>
        <dbReference type="ARBA" id="ARBA00022452"/>
    </source>
</evidence>
<dbReference type="PATRIC" id="fig|48936.3.peg.3885"/>
<dbReference type="CDD" id="cd01347">
    <property type="entry name" value="ligand_gated_channel"/>
    <property type="match status" value="1"/>
</dbReference>
<dbReference type="Pfam" id="PF00593">
    <property type="entry name" value="TonB_dep_Rec_b-barrel"/>
    <property type="match status" value="1"/>
</dbReference>
<feature type="domain" description="TonB-dependent receptor-like beta-barrel" evidence="13">
    <location>
        <begin position="256"/>
        <end position="617"/>
    </location>
</feature>
<evidence type="ECO:0000256" key="12">
    <source>
        <dbReference type="SAM" id="SignalP"/>
    </source>
</evidence>